<dbReference type="FunFam" id="3.80.10.10:FF:000095">
    <property type="entry name" value="LRR receptor-like serine/threonine-protein kinase GSO1"/>
    <property type="match status" value="1"/>
</dbReference>
<sequence length="1033" mass="112912">MKRSCAIAIIRFFCFSLPTCAMIYGNNETDRLALLEFKSKITDDPLGVMTSWNASFHFCQWYGVQCVRRHQRVTVLDLRSLKLSGSISPHIGNLSFLRELFLQNNSFTQEIPHQISHLLRLQTLFLHNNSIEGELPCVILTNCSNLVSINLARNKLVGEVPCKLGSSLKLKYMRFGKNNLTGTLPPSLGNLSSLQYFSVNGNQLRGNLPHTFGKLKNLKDLIFSSNQFSGTIPYSIYNISSIEIIDAALNNFHGNLPIDLGLPNLIHFCIVSNKFSGSIPASVSNASNLQSLQLSINDLTGAVPSFEKLQSLYFLTMSENHLGSSATGKPNNDDLKFLSTLTNATILRLISIGQNNFGGELPQETGNLSKKLEAFDLGGNQIFGNIPAGLFSLESLQVFNASSNRFWGTIPHTIGKLQNLRLLYLDYNQFMGSIPSSIGNLTNLLQIDLSDNNFQGIIPSSLGNCETLISIDLSRNNFSGSIPSKLFQLSSLSLYFGLSGNRLSGSFSNEVGNLKNLQRLELGNNMLSGNIPTSLGSCVILEFLDISRNNFQGSIPSSLISLRGIVELNVSHNNLSGKIPEFLKAFNSTQTLDLSYNDFEGMVPTQGIFKNASATSIAGNKRLCGGIPEFGLPACNSEEQNKRMTIKLKIIISTVSVITSVALVLVCLFLCYSRKKKEGSASTPFGNAPLNLSYQSLLKATNGFSSNNLIGTGGSGSVYKGVLDPEGIVIAVKVLDLQRRGASKSFLAECAAIRNIRHRNLVKVLTACSSVDYQGNDFKALVYEFMSNGSLDDWLHPILGPDEVPRTLNVLQRLNIAIDVACALEYLHLHCGAPIVHCDLKPNNILLDEEMTAHVSDFGLAKFLADDRLDSANQFSSLGLRGTIGYCPPEYGVAGEVSTSGDIFSFGILLLEMFTGKRPTDDMFKENLSLHNFVKEALLEHVAGQVIDLNLLHVQLNVDVISSNNQNFSTRGNNILIECLVSILEIGVSCSVEFPQERMNIGDVVAQLSSVRNKLLGSGLFQGGEVRNALQLY</sequence>
<dbReference type="PROSITE" id="PS00108">
    <property type="entry name" value="PROTEIN_KINASE_ST"/>
    <property type="match status" value="1"/>
</dbReference>
<evidence type="ECO:0000256" key="16">
    <source>
        <dbReference type="ARBA" id="ARBA00022989"/>
    </source>
</evidence>
<dbReference type="InterPro" id="IPR017441">
    <property type="entry name" value="Protein_kinase_ATP_BS"/>
</dbReference>
<dbReference type="GO" id="GO:0005524">
    <property type="term" value="F:ATP binding"/>
    <property type="evidence" value="ECO:0007669"/>
    <property type="project" value="UniProtKB-UniRule"/>
</dbReference>
<keyword evidence="7" id="KW-0597">Phosphoprotein</keyword>
<evidence type="ECO:0000256" key="20">
    <source>
        <dbReference type="ARBA" id="ARBA00047899"/>
    </source>
</evidence>
<evidence type="ECO:0000256" key="5">
    <source>
        <dbReference type="ARBA" id="ARBA00022475"/>
    </source>
</evidence>
<dbReference type="PANTHER" id="PTHR48053">
    <property type="entry name" value="LEUCINE RICH REPEAT FAMILY PROTEIN, EXPRESSED"/>
    <property type="match status" value="1"/>
</dbReference>
<evidence type="ECO:0000256" key="9">
    <source>
        <dbReference type="ARBA" id="ARBA00022679"/>
    </source>
</evidence>
<keyword evidence="16 23" id="KW-1133">Transmembrane helix</keyword>
<dbReference type="SMART" id="SM00220">
    <property type="entry name" value="S_TKc"/>
    <property type="match status" value="1"/>
</dbReference>
<evidence type="ECO:0000256" key="12">
    <source>
        <dbReference type="ARBA" id="ARBA00022737"/>
    </source>
</evidence>
<evidence type="ECO:0000256" key="14">
    <source>
        <dbReference type="ARBA" id="ARBA00022777"/>
    </source>
</evidence>
<dbReference type="InterPro" id="IPR051716">
    <property type="entry name" value="Plant_RL_S/T_kinase"/>
</dbReference>
<dbReference type="GO" id="GO:0005886">
    <property type="term" value="C:plasma membrane"/>
    <property type="evidence" value="ECO:0007669"/>
    <property type="project" value="UniProtKB-SubCell"/>
</dbReference>
<dbReference type="Gene3D" id="3.80.10.10">
    <property type="entry name" value="Ribonuclease Inhibitor"/>
    <property type="match status" value="4"/>
</dbReference>
<dbReference type="SUPFAM" id="SSF52058">
    <property type="entry name" value="L domain-like"/>
    <property type="match status" value="2"/>
</dbReference>
<keyword evidence="8" id="KW-0433">Leucine-rich repeat</keyword>
<dbReference type="GO" id="GO:0004674">
    <property type="term" value="F:protein serine/threonine kinase activity"/>
    <property type="evidence" value="ECO:0007669"/>
    <property type="project" value="UniProtKB-KW"/>
</dbReference>
<evidence type="ECO:0000256" key="11">
    <source>
        <dbReference type="ARBA" id="ARBA00022729"/>
    </source>
</evidence>
<feature type="transmembrane region" description="Helical" evidence="23">
    <location>
        <begin position="650"/>
        <end position="672"/>
    </location>
</feature>
<protein>
    <recommendedName>
        <fullName evidence="4">non-specific serine/threonine protein kinase</fullName>
        <ecNumber evidence="4">2.7.11.1</ecNumber>
    </recommendedName>
</protein>
<evidence type="ECO:0000256" key="1">
    <source>
        <dbReference type="ARBA" id="ARBA00004162"/>
    </source>
</evidence>
<dbReference type="InterPro" id="IPR000719">
    <property type="entry name" value="Prot_kinase_dom"/>
</dbReference>
<keyword evidence="19" id="KW-0325">Glycoprotein</keyword>
<comment type="subcellular location">
    <subcellularLocation>
        <location evidence="1">Cell membrane</location>
        <topology evidence="1">Single-pass membrane protein</topology>
    </subcellularLocation>
    <subcellularLocation>
        <location evidence="2">Membrane</location>
        <topology evidence="2">Single-pass type I membrane protein</topology>
    </subcellularLocation>
</comment>
<dbReference type="PANTHER" id="PTHR48053:SF37">
    <property type="entry name" value="LEUCINE-RICH REPEAT PROTEIN KINASE FAMILY PROTEIN"/>
    <property type="match status" value="1"/>
</dbReference>
<dbReference type="Pfam" id="PF00069">
    <property type="entry name" value="Pkinase"/>
    <property type="match status" value="1"/>
</dbReference>
<evidence type="ECO:0000256" key="4">
    <source>
        <dbReference type="ARBA" id="ARBA00012513"/>
    </source>
</evidence>
<dbReference type="Pfam" id="PF08263">
    <property type="entry name" value="LRRNT_2"/>
    <property type="match status" value="1"/>
</dbReference>
<feature type="domain" description="Protein kinase" evidence="25">
    <location>
        <begin position="704"/>
        <end position="1016"/>
    </location>
</feature>
<evidence type="ECO:0000256" key="17">
    <source>
        <dbReference type="ARBA" id="ARBA00023136"/>
    </source>
</evidence>
<evidence type="ECO:0000256" key="21">
    <source>
        <dbReference type="ARBA" id="ARBA00048679"/>
    </source>
</evidence>
<evidence type="ECO:0000256" key="23">
    <source>
        <dbReference type="SAM" id="Phobius"/>
    </source>
</evidence>
<evidence type="ECO:0000256" key="13">
    <source>
        <dbReference type="ARBA" id="ARBA00022741"/>
    </source>
</evidence>
<dbReference type="EMBL" id="KK915213">
    <property type="protein sequence ID" value="KDP23642.1"/>
    <property type="molecule type" value="Genomic_DNA"/>
</dbReference>
<comment type="catalytic activity">
    <reaction evidence="20">
        <text>L-threonyl-[protein] + ATP = O-phospho-L-threonyl-[protein] + ADP + H(+)</text>
        <dbReference type="Rhea" id="RHEA:46608"/>
        <dbReference type="Rhea" id="RHEA-COMP:11060"/>
        <dbReference type="Rhea" id="RHEA-COMP:11605"/>
        <dbReference type="ChEBI" id="CHEBI:15378"/>
        <dbReference type="ChEBI" id="CHEBI:30013"/>
        <dbReference type="ChEBI" id="CHEBI:30616"/>
        <dbReference type="ChEBI" id="CHEBI:61977"/>
        <dbReference type="ChEBI" id="CHEBI:456216"/>
        <dbReference type="EC" id="2.7.11.1"/>
    </reaction>
</comment>
<evidence type="ECO:0000313" key="26">
    <source>
        <dbReference type="EMBL" id="KDP23642.1"/>
    </source>
</evidence>
<keyword evidence="15 22" id="KW-0067">ATP-binding</keyword>
<keyword evidence="18" id="KW-0675">Receptor</keyword>
<dbReference type="InterPro" id="IPR001611">
    <property type="entry name" value="Leu-rich_rpt"/>
</dbReference>
<dbReference type="InterPro" id="IPR032675">
    <property type="entry name" value="LRR_dom_sf"/>
</dbReference>
<evidence type="ECO:0000256" key="3">
    <source>
        <dbReference type="ARBA" id="ARBA00008684"/>
    </source>
</evidence>
<keyword evidence="9" id="KW-0808">Transferase</keyword>
<keyword evidence="6" id="KW-0723">Serine/threonine-protein kinase</keyword>
<evidence type="ECO:0000256" key="2">
    <source>
        <dbReference type="ARBA" id="ARBA00004479"/>
    </source>
</evidence>
<dbReference type="InterPro" id="IPR013210">
    <property type="entry name" value="LRR_N_plant-typ"/>
</dbReference>
<reference evidence="26 27" key="1">
    <citation type="journal article" date="2014" name="PLoS ONE">
        <title>Global Analysis of Gene Expression Profiles in Physic Nut (Jatropha curcas L.) Seedlings Exposed to Salt Stress.</title>
        <authorList>
            <person name="Zhang L."/>
            <person name="Zhang C."/>
            <person name="Wu P."/>
            <person name="Chen Y."/>
            <person name="Li M."/>
            <person name="Jiang H."/>
            <person name="Wu G."/>
        </authorList>
    </citation>
    <scope>NUCLEOTIDE SEQUENCE [LARGE SCALE GENOMIC DNA]</scope>
    <source>
        <strain evidence="27">cv. GZQX0401</strain>
        <tissue evidence="26">Young leaves</tissue>
    </source>
</reference>
<keyword evidence="5" id="KW-1003">Cell membrane</keyword>
<comment type="catalytic activity">
    <reaction evidence="21">
        <text>L-seryl-[protein] + ATP = O-phospho-L-seryl-[protein] + ADP + H(+)</text>
        <dbReference type="Rhea" id="RHEA:17989"/>
        <dbReference type="Rhea" id="RHEA-COMP:9863"/>
        <dbReference type="Rhea" id="RHEA-COMP:11604"/>
        <dbReference type="ChEBI" id="CHEBI:15378"/>
        <dbReference type="ChEBI" id="CHEBI:29999"/>
        <dbReference type="ChEBI" id="CHEBI:30616"/>
        <dbReference type="ChEBI" id="CHEBI:83421"/>
        <dbReference type="ChEBI" id="CHEBI:456216"/>
        <dbReference type="EC" id="2.7.11.1"/>
    </reaction>
</comment>
<keyword evidence="12" id="KW-0677">Repeat</keyword>
<accession>A0A067JID2</accession>
<organism evidence="26 27">
    <name type="scientific">Jatropha curcas</name>
    <name type="common">Barbados nut</name>
    <dbReference type="NCBI Taxonomy" id="180498"/>
    <lineage>
        <taxon>Eukaryota</taxon>
        <taxon>Viridiplantae</taxon>
        <taxon>Streptophyta</taxon>
        <taxon>Embryophyta</taxon>
        <taxon>Tracheophyta</taxon>
        <taxon>Spermatophyta</taxon>
        <taxon>Magnoliopsida</taxon>
        <taxon>eudicotyledons</taxon>
        <taxon>Gunneridae</taxon>
        <taxon>Pentapetalae</taxon>
        <taxon>rosids</taxon>
        <taxon>fabids</taxon>
        <taxon>Malpighiales</taxon>
        <taxon>Euphorbiaceae</taxon>
        <taxon>Crotonoideae</taxon>
        <taxon>Jatropheae</taxon>
        <taxon>Jatropha</taxon>
    </lineage>
</organism>
<dbReference type="InterPro" id="IPR011009">
    <property type="entry name" value="Kinase-like_dom_sf"/>
</dbReference>
<feature type="signal peptide" evidence="24">
    <location>
        <begin position="1"/>
        <end position="21"/>
    </location>
</feature>
<keyword evidence="11 24" id="KW-0732">Signal</keyword>
<evidence type="ECO:0000256" key="24">
    <source>
        <dbReference type="SAM" id="SignalP"/>
    </source>
</evidence>
<dbReference type="InterPro" id="IPR003591">
    <property type="entry name" value="Leu-rich_rpt_typical-subtyp"/>
</dbReference>
<evidence type="ECO:0000259" key="25">
    <source>
        <dbReference type="PROSITE" id="PS50011"/>
    </source>
</evidence>
<dbReference type="Pfam" id="PF00560">
    <property type="entry name" value="LRR_1"/>
    <property type="match status" value="11"/>
</dbReference>
<evidence type="ECO:0000256" key="22">
    <source>
        <dbReference type="PROSITE-ProRule" id="PRU10141"/>
    </source>
</evidence>
<proteinExistence type="inferred from homology"/>
<keyword evidence="10 23" id="KW-0812">Transmembrane</keyword>
<gene>
    <name evidence="26" type="ORF">JCGZ_23475</name>
</gene>
<comment type="similarity">
    <text evidence="3">Belongs to the protein kinase superfamily. Ser/Thr protein kinase family.</text>
</comment>
<dbReference type="PROSITE" id="PS50011">
    <property type="entry name" value="PROTEIN_KINASE_DOM"/>
    <property type="match status" value="1"/>
</dbReference>
<dbReference type="Gene3D" id="3.30.200.20">
    <property type="entry name" value="Phosphorylase Kinase, domain 1"/>
    <property type="match status" value="1"/>
</dbReference>
<evidence type="ECO:0000313" key="27">
    <source>
        <dbReference type="Proteomes" id="UP000027138"/>
    </source>
</evidence>
<evidence type="ECO:0000256" key="7">
    <source>
        <dbReference type="ARBA" id="ARBA00022553"/>
    </source>
</evidence>
<evidence type="ECO:0000256" key="18">
    <source>
        <dbReference type="ARBA" id="ARBA00023170"/>
    </source>
</evidence>
<name>A0A067JID2_JATCU</name>
<dbReference type="SMART" id="SM00369">
    <property type="entry name" value="LRR_TYP"/>
    <property type="match status" value="5"/>
</dbReference>
<evidence type="ECO:0000256" key="19">
    <source>
        <dbReference type="ARBA" id="ARBA00023180"/>
    </source>
</evidence>
<evidence type="ECO:0000256" key="6">
    <source>
        <dbReference type="ARBA" id="ARBA00022527"/>
    </source>
</evidence>
<evidence type="ECO:0000256" key="8">
    <source>
        <dbReference type="ARBA" id="ARBA00022614"/>
    </source>
</evidence>
<keyword evidence="17 23" id="KW-0472">Membrane</keyword>
<dbReference type="FunFam" id="1.10.510.10:FF:000358">
    <property type="entry name" value="Putative leucine-rich repeat receptor-like serine/threonine-protein kinase"/>
    <property type="match status" value="1"/>
</dbReference>
<dbReference type="OrthoDB" id="846327at2759"/>
<dbReference type="PROSITE" id="PS00107">
    <property type="entry name" value="PROTEIN_KINASE_ATP"/>
    <property type="match status" value="1"/>
</dbReference>
<evidence type="ECO:0000256" key="10">
    <source>
        <dbReference type="ARBA" id="ARBA00022692"/>
    </source>
</evidence>
<dbReference type="FunFam" id="3.80.10.10:FF:000288">
    <property type="entry name" value="LRR receptor-like serine/threonine-protein kinase EFR"/>
    <property type="match status" value="1"/>
</dbReference>
<dbReference type="Proteomes" id="UP000027138">
    <property type="component" value="Unassembled WGS sequence"/>
</dbReference>
<dbReference type="InterPro" id="IPR008271">
    <property type="entry name" value="Ser/Thr_kinase_AS"/>
</dbReference>
<keyword evidence="27" id="KW-1185">Reference proteome</keyword>
<keyword evidence="13 22" id="KW-0547">Nucleotide-binding</keyword>
<evidence type="ECO:0000256" key="15">
    <source>
        <dbReference type="ARBA" id="ARBA00022840"/>
    </source>
</evidence>
<dbReference type="SUPFAM" id="SSF56112">
    <property type="entry name" value="Protein kinase-like (PK-like)"/>
    <property type="match status" value="1"/>
</dbReference>
<dbReference type="EC" id="2.7.11.1" evidence="4"/>
<dbReference type="Gene3D" id="1.10.510.10">
    <property type="entry name" value="Transferase(Phosphotransferase) domain 1"/>
    <property type="match status" value="1"/>
</dbReference>
<dbReference type="FunFam" id="3.30.200.20:FF:000432">
    <property type="entry name" value="LRR receptor-like serine/threonine-protein kinase EFR"/>
    <property type="match status" value="1"/>
</dbReference>
<keyword evidence="14" id="KW-0418">Kinase</keyword>
<dbReference type="AlphaFoldDB" id="A0A067JID2"/>
<feature type="chain" id="PRO_5001641946" description="non-specific serine/threonine protein kinase" evidence="24">
    <location>
        <begin position="22"/>
        <end position="1033"/>
    </location>
</feature>
<feature type="binding site" evidence="22">
    <location>
        <position position="733"/>
    </location>
    <ligand>
        <name>ATP</name>
        <dbReference type="ChEBI" id="CHEBI:30616"/>
    </ligand>
</feature>